<dbReference type="GO" id="GO:0004713">
    <property type="term" value="F:protein tyrosine kinase activity"/>
    <property type="evidence" value="ECO:0007669"/>
    <property type="project" value="TreeGrafter"/>
</dbReference>
<feature type="compositionally biased region" description="Basic and acidic residues" evidence="2">
    <location>
        <begin position="1"/>
        <end position="16"/>
    </location>
</feature>
<dbReference type="PANTHER" id="PTHR32309:SF13">
    <property type="entry name" value="FERRIC ENTEROBACTIN TRANSPORT PROTEIN FEPE"/>
    <property type="match status" value="1"/>
</dbReference>
<keyword evidence="3" id="KW-1133">Transmembrane helix</keyword>
<name>A0A1M7B8H5_9RHOB</name>
<evidence type="ECO:0000256" key="2">
    <source>
        <dbReference type="SAM" id="MobiDB-lite"/>
    </source>
</evidence>
<proteinExistence type="predicted"/>
<dbReference type="InterPro" id="IPR050445">
    <property type="entry name" value="Bact_polysacc_biosynth/exp"/>
</dbReference>
<feature type="transmembrane region" description="Helical" evidence="3">
    <location>
        <begin position="35"/>
        <end position="57"/>
    </location>
</feature>
<feature type="coiled-coil region" evidence="1">
    <location>
        <begin position="203"/>
        <end position="267"/>
    </location>
</feature>
<keyword evidence="1" id="KW-0175">Coiled coil</keyword>
<feature type="transmembrane region" description="Helical" evidence="3">
    <location>
        <begin position="369"/>
        <end position="393"/>
    </location>
</feature>
<accession>A0A1M7B8H5</accession>
<keyword evidence="3" id="KW-0812">Transmembrane</keyword>
<reference evidence="4 5" key="1">
    <citation type="submission" date="2016-11" db="EMBL/GenBank/DDBJ databases">
        <authorList>
            <person name="Varghese N."/>
            <person name="Submissions S."/>
        </authorList>
    </citation>
    <scope>NUCLEOTIDE SEQUENCE [LARGE SCALE GENOMIC DNA]</scope>
    <source>
        <strain evidence="4 5">DSM 28249</strain>
    </source>
</reference>
<evidence type="ECO:0000256" key="1">
    <source>
        <dbReference type="SAM" id="Coils"/>
    </source>
</evidence>
<dbReference type="PANTHER" id="PTHR32309">
    <property type="entry name" value="TYROSINE-PROTEIN KINASE"/>
    <property type="match status" value="1"/>
</dbReference>
<organism evidence="4 5">
    <name type="scientific">Roseovarius litoreus</name>
    <dbReference type="NCBI Taxonomy" id="1155722"/>
    <lineage>
        <taxon>Bacteria</taxon>
        <taxon>Pseudomonadati</taxon>
        <taxon>Pseudomonadota</taxon>
        <taxon>Alphaproteobacteria</taxon>
        <taxon>Rhodobacterales</taxon>
        <taxon>Roseobacteraceae</taxon>
        <taxon>Roseovarius</taxon>
    </lineage>
</organism>
<dbReference type="Proteomes" id="UP000322545">
    <property type="component" value="Unassembled WGS sequence"/>
</dbReference>
<evidence type="ECO:0000313" key="5">
    <source>
        <dbReference type="Proteomes" id="UP000322545"/>
    </source>
</evidence>
<evidence type="ECO:0000313" key="4">
    <source>
        <dbReference type="EMBL" id="SHL51328.1"/>
    </source>
</evidence>
<dbReference type="AlphaFoldDB" id="A0A1M7B8H5"/>
<keyword evidence="5" id="KW-1185">Reference proteome</keyword>
<keyword evidence="3" id="KW-0472">Membrane</keyword>
<protein>
    <submittedName>
        <fullName evidence="4">Capsular polysaccharide transport system permease protein</fullName>
    </submittedName>
</protein>
<sequence length="397" mass="44992">MTDEQSKGEETRKDPQKPPVSGRAMRRVRPRKRHLFLMISAQLLILLPALVAGWYLWERAADQYASYTGFTIRREEAPTPTDVLGSLGSLSAGSSSDSDVLFEYIHSQDMIGRVGAEHDLRAMFSRHHERDPVFALRPDGTREDLRDYWRRMVQVSYTSGSGLIEVRVNAFAPQDAQDITQAIFDQSLRRINDMTAIARADSIRFASTELASAEAQLQAARQALTVFRSANQVISPEADIQVQMGLINTLQQQLGEELIKLDLLSEQANESDPRAVQSKLRIEAIRKRISEERRKLGGGADMQGDGEDYASIVTEFEKLTVDREFAEKKYTTALSNFDTAQAEARRQTRYLAAFEQPTLPESAEYPRRWLILGLTVLFLSVGWSILVLIYYSLRDRR</sequence>
<gene>
    <name evidence="4" type="ORF">SAMN05443432_101724</name>
</gene>
<feature type="region of interest" description="Disordered" evidence="2">
    <location>
        <begin position="1"/>
        <end position="26"/>
    </location>
</feature>
<dbReference type="GO" id="GO:0005886">
    <property type="term" value="C:plasma membrane"/>
    <property type="evidence" value="ECO:0007669"/>
    <property type="project" value="TreeGrafter"/>
</dbReference>
<dbReference type="EMBL" id="FRCB01000001">
    <property type="protein sequence ID" value="SHL51328.1"/>
    <property type="molecule type" value="Genomic_DNA"/>
</dbReference>
<evidence type="ECO:0000256" key="3">
    <source>
        <dbReference type="SAM" id="Phobius"/>
    </source>
</evidence>